<feature type="domain" description="HAMP" evidence="14">
    <location>
        <begin position="217"/>
        <end position="269"/>
    </location>
</feature>
<feature type="domain" description="PAC" evidence="13">
    <location>
        <begin position="343"/>
        <end position="395"/>
    </location>
</feature>
<dbReference type="Pfam" id="PF08448">
    <property type="entry name" value="PAS_4"/>
    <property type="match status" value="1"/>
</dbReference>
<dbReference type="Pfam" id="PF13426">
    <property type="entry name" value="PAS_9"/>
    <property type="match status" value="1"/>
</dbReference>
<dbReference type="Pfam" id="PF02518">
    <property type="entry name" value="HATPase_c"/>
    <property type="match status" value="1"/>
</dbReference>
<dbReference type="InterPro" id="IPR004358">
    <property type="entry name" value="Sig_transdc_His_kin-like_C"/>
</dbReference>
<dbReference type="Gene3D" id="3.30.565.10">
    <property type="entry name" value="Histidine kinase-like ATPase, C-terminal domain"/>
    <property type="match status" value="1"/>
</dbReference>
<dbReference type="Gene3D" id="3.30.450.20">
    <property type="entry name" value="PAS domain"/>
    <property type="match status" value="2"/>
</dbReference>
<keyword evidence="6" id="KW-0547">Nucleotide-binding</keyword>
<dbReference type="EMBL" id="CP001649">
    <property type="protein sequence ID" value="ACS79429.1"/>
    <property type="molecule type" value="Genomic_DNA"/>
</dbReference>
<dbReference type="PROSITE" id="PS50112">
    <property type="entry name" value="PAS"/>
    <property type="match status" value="1"/>
</dbReference>
<dbReference type="InterPro" id="IPR005467">
    <property type="entry name" value="His_kinase_dom"/>
</dbReference>
<organism evidence="15 16">
    <name type="scientific">Maridesulfovibrio salexigens (strain ATCC 14822 / DSM 2638 / NCIMB 8403 / VKM B-1763)</name>
    <name type="common">Desulfovibrio salexigens</name>
    <dbReference type="NCBI Taxonomy" id="526222"/>
    <lineage>
        <taxon>Bacteria</taxon>
        <taxon>Pseudomonadati</taxon>
        <taxon>Thermodesulfobacteriota</taxon>
        <taxon>Desulfovibrionia</taxon>
        <taxon>Desulfovibrionales</taxon>
        <taxon>Desulfovibrionaceae</taxon>
        <taxon>Maridesulfovibrio</taxon>
    </lineage>
</organism>
<keyword evidence="9" id="KW-0902">Two-component regulatory system</keyword>
<dbReference type="SUPFAM" id="SSF47384">
    <property type="entry name" value="Homodimeric domain of signal transducing histidine kinase"/>
    <property type="match status" value="1"/>
</dbReference>
<keyword evidence="4" id="KW-0597">Phosphoprotein</keyword>
<dbReference type="Gene3D" id="6.10.340.10">
    <property type="match status" value="1"/>
</dbReference>
<evidence type="ECO:0000256" key="8">
    <source>
        <dbReference type="ARBA" id="ARBA00022840"/>
    </source>
</evidence>
<dbReference type="CDD" id="cd00130">
    <property type="entry name" value="PAS"/>
    <property type="match status" value="2"/>
</dbReference>
<dbReference type="PROSITE" id="PS50885">
    <property type="entry name" value="HAMP"/>
    <property type="match status" value="1"/>
</dbReference>
<evidence type="ECO:0000256" key="3">
    <source>
        <dbReference type="ARBA" id="ARBA00012438"/>
    </source>
</evidence>
<keyword evidence="5" id="KW-0808">Transferase</keyword>
<dbReference type="Proteomes" id="UP000002601">
    <property type="component" value="Chromosome"/>
</dbReference>
<gene>
    <name evidence="15" type="ordered locus">Desal_1367</name>
</gene>
<keyword evidence="8" id="KW-0067">ATP-binding</keyword>
<dbReference type="eggNOG" id="COG3850">
    <property type="taxonomic scope" value="Bacteria"/>
</dbReference>
<accession>C6BRI9</accession>
<dbReference type="Gene3D" id="1.10.287.130">
    <property type="match status" value="1"/>
</dbReference>
<dbReference type="Gene3D" id="3.30.450.290">
    <property type="match status" value="1"/>
</dbReference>
<dbReference type="CDD" id="cd06225">
    <property type="entry name" value="HAMP"/>
    <property type="match status" value="1"/>
</dbReference>
<evidence type="ECO:0000256" key="2">
    <source>
        <dbReference type="ARBA" id="ARBA00004370"/>
    </source>
</evidence>
<protein>
    <recommendedName>
        <fullName evidence="3">histidine kinase</fullName>
        <ecNumber evidence="3">2.7.13.3</ecNumber>
    </recommendedName>
</protein>
<evidence type="ECO:0000256" key="10">
    <source>
        <dbReference type="SAM" id="Phobius"/>
    </source>
</evidence>
<dbReference type="EC" id="2.7.13.3" evidence="3"/>
<keyword evidence="10" id="KW-0812">Transmembrane</keyword>
<evidence type="ECO:0000259" key="11">
    <source>
        <dbReference type="PROSITE" id="PS50109"/>
    </source>
</evidence>
<dbReference type="NCBIfam" id="TIGR00229">
    <property type="entry name" value="sensory_box"/>
    <property type="match status" value="2"/>
</dbReference>
<evidence type="ECO:0000313" key="15">
    <source>
        <dbReference type="EMBL" id="ACS79429.1"/>
    </source>
</evidence>
<dbReference type="InterPro" id="IPR003594">
    <property type="entry name" value="HATPase_dom"/>
</dbReference>
<dbReference type="HOGENOM" id="CLU_000445_89_29_7"/>
<dbReference type="InterPro" id="IPR003661">
    <property type="entry name" value="HisK_dim/P_dom"/>
</dbReference>
<feature type="domain" description="PAS" evidence="12">
    <location>
        <begin position="396"/>
        <end position="461"/>
    </location>
</feature>
<dbReference type="GO" id="GO:0000155">
    <property type="term" value="F:phosphorelay sensor kinase activity"/>
    <property type="evidence" value="ECO:0007669"/>
    <property type="project" value="InterPro"/>
</dbReference>
<feature type="domain" description="Histidine kinase" evidence="11">
    <location>
        <begin position="528"/>
        <end position="752"/>
    </location>
</feature>
<evidence type="ECO:0000256" key="5">
    <source>
        <dbReference type="ARBA" id="ARBA00022679"/>
    </source>
</evidence>
<evidence type="ECO:0000259" key="14">
    <source>
        <dbReference type="PROSITE" id="PS50885"/>
    </source>
</evidence>
<dbReference type="SUPFAM" id="SSF55785">
    <property type="entry name" value="PYP-like sensor domain (PAS domain)"/>
    <property type="match status" value="2"/>
</dbReference>
<dbReference type="GO" id="GO:0005524">
    <property type="term" value="F:ATP binding"/>
    <property type="evidence" value="ECO:0007669"/>
    <property type="project" value="UniProtKB-KW"/>
</dbReference>
<dbReference type="PROSITE" id="PS50109">
    <property type="entry name" value="HIS_KIN"/>
    <property type="match status" value="1"/>
</dbReference>
<dbReference type="SMART" id="SM00091">
    <property type="entry name" value="PAS"/>
    <property type="match status" value="2"/>
</dbReference>
<evidence type="ECO:0000259" key="12">
    <source>
        <dbReference type="PROSITE" id="PS50112"/>
    </source>
</evidence>
<proteinExistence type="predicted"/>
<evidence type="ECO:0000256" key="1">
    <source>
        <dbReference type="ARBA" id="ARBA00000085"/>
    </source>
</evidence>
<evidence type="ECO:0000256" key="4">
    <source>
        <dbReference type="ARBA" id="ARBA00022553"/>
    </source>
</evidence>
<keyword evidence="10" id="KW-0472">Membrane</keyword>
<reference evidence="15 16" key="1">
    <citation type="submission" date="2009-06" db="EMBL/GenBank/DDBJ databases">
        <title>Complete sequence of Desulfovibrio salexigens DSM 2638.</title>
        <authorList>
            <consortium name="US DOE Joint Genome Institute"/>
            <person name="Lucas S."/>
            <person name="Copeland A."/>
            <person name="Lapidus A."/>
            <person name="Glavina del Rio T."/>
            <person name="Tice H."/>
            <person name="Bruce D."/>
            <person name="Goodwin L."/>
            <person name="Pitluck S."/>
            <person name="Munk A.C."/>
            <person name="Brettin T."/>
            <person name="Detter J.C."/>
            <person name="Han C."/>
            <person name="Tapia R."/>
            <person name="Larimer F."/>
            <person name="Land M."/>
            <person name="Hauser L."/>
            <person name="Kyrpides N."/>
            <person name="Anderson I."/>
            <person name="Wall J.D."/>
            <person name="Arkin A.P."/>
            <person name="Dehal P."/>
            <person name="Chivian D."/>
            <person name="Giles B."/>
            <person name="Hazen T.C."/>
        </authorList>
    </citation>
    <scope>NUCLEOTIDE SEQUENCE [LARGE SCALE GENOMIC DNA]</scope>
    <source>
        <strain evidence="16">ATCC 14822 / DSM 2638 / NCIMB 8403 / VKM B-1763</strain>
    </source>
</reference>
<dbReference type="PANTHER" id="PTHR43065">
    <property type="entry name" value="SENSOR HISTIDINE KINASE"/>
    <property type="match status" value="1"/>
</dbReference>
<comment type="catalytic activity">
    <reaction evidence="1">
        <text>ATP + protein L-histidine = ADP + protein N-phospho-L-histidine.</text>
        <dbReference type="EC" id="2.7.13.3"/>
    </reaction>
</comment>
<keyword evidence="7 15" id="KW-0418">Kinase</keyword>
<dbReference type="KEGG" id="dsa:Desal_1367"/>
<dbReference type="Pfam" id="PF00512">
    <property type="entry name" value="HisKA"/>
    <property type="match status" value="1"/>
</dbReference>
<dbReference type="InterPro" id="IPR036097">
    <property type="entry name" value="HisK_dim/P_sf"/>
</dbReference>
<dbReference type="CDD" id="cd00082">
    <property type="entry name" value="HisKA"/>
    <property type="match status" value="1"/>
</dbReference>
<name>C6BRI9_MARSD</name>
<dbReference type="OrthoDB" id="9805967at2"/>
<evidence type="ECO:0000256" key="7">
    <source>
        <dbReference type="ARBA" id="ARBA00022777"/>
    </source>
</evidence>
<comment type="subcellular location">
    <subcellularLocation>
        <location evidence="2">Membrane</location>
    </subcellularLocation>
</comment>
<dbReference type="SMART" id="SM00304">
    <property type="entry name" value="HAMP"/>
    <property type="match status" value="1"/>
</dbReference>
<dbReference type="PRINTS" id="PR00344">
    <property type="entry name" value="BCTRLSENSOR"/>
</dbReference>
<dbReference type="InterPro" id="IPR035965">
    <property type="entry name" value="PAS-like_dom_sf"/>
</dbReference>
<dbReference type="RefSeq" id="WP_015851247.1">
    <property type="nucleotide sequence ID" value="NC_012881.1"/>
</dbReference>
<evidence type="ECO:0000313" key="16">
    <source>
        <dbReference type="Proteomes" id="UP000002601"/>
    </source>
</evidence>
<dbReference type="SUPFAM" id="SSF158472">
    <property type="entry name" value="HAMP domain-like"/>
    <property type="match status" value="1"/>
</dbReference>
<feature type="transmembrane region" description="Helical" evidence="10">
    <location>
        <begin position="197"/>
        <end position="219"/>
    </location>
</feature>
<dbReference type="InterPro" id="IPR013656">
    <property type="entry name" value="PAS_4"/>
</dbReference>
<dbReference type="GO" id="GO:0016020">
    <property type="term" value="C:membrane"/>
    <property type="evidence" value="ECO:0007669"/>
    <property type="project" value="UniProtKB-SubCell"/>
</dbReference>
<evidence type="ECO:0000259" key="13">
    <source>
        <dbReference type="PROSITE" id="PS50113"/>
    </source>
</evidence>
<dbReference type="eggNOG" id="COG4191">
    <property type="taxonomic scope" value="Bacteria"/>
</dbReference>
<keyword evidence="10" id="KW-1133">Transmembrane helix</keyword>
<dbReference type="SMART" id="SM00387">
    <property type="entry name" value="HATPase_c"/>
    <property type="match status" value="1"/>
</dbReference>
<dbReference type="SUPFAM" id="SSF55874">
    <property type="entry name" value="ATPase domain of HSP90 chaperone/DNA topoisomerase II/histidine kinase"/>
    <property type="match status" value="1"/>
</dbReference>
<evidence type="ECO:0000256" key="9">
    <source>
        <dbReference type="ARBA" id="ARBA00023012"/>
    </source>
</evidence>
<dbReference type="InterPro" id="IPR000014">
    <property type="entry name" value="PAS"/>
</dbReference>
<dbReference type="Pfam" id="PF00672">
    <property type="entry name" value="HAMP"/>
    <property type="match status" value="1"/>
</dbReference>
<dbReference type="InterPro" id="IPR000700">
    <property type="entry name" value="PAS-assoc_C"/>
</dbReference>
<sequence length="756" mass="85765">MFKKYRHTLIMKMLLSGGVTLLLSVILWTSFNVVFFKKNVTGNIQSDIAMLSDTVLLSLHHAMMLDSKEFIQNDINNISRQGEIKSIRVINKKGQIIYSNDPDEILNVIDIKSPPCWNCHQLDNPPATMSLEQRTRLKTINGKKFMGIMTPIPNSEGCAPGPCHVHAKDEQLLGLLDLEISTEKKDSILTTFEQANFGIALVVFIATFGALFVFAYNFIFKPIRTLITATRKFGSAQDFVEIQLAQTDEIGTLADAFNMMGRQVQEKHRALLEQKEEYRDLFDNVPCLVSVVDLNFKVIRHNKAYEKHFGKPRGRQCYQINKDRDRKCEECPVERTFFDLTPHMSEESGLSKDGKPIHWIVYTSPIKDREGKIVAAMEMMLDITRRKELEESLAASELRYHAIFDSIPQAVFVLDAEDLTILNCNDPVEEIYGYSRDMILGSSFLKLFREEEQNDYEHLIKVRKEIGPCSHLTKSGNTIYAMLRISPAEFDGNRTLIVTCSDVTQKLEAEQQLIQASKMSTLGEMASGVAHELNQPLAILKTISNLLMRKVTRNQQVEPKVLKEMAEGVDTHVNRASKIIEHMREFGRKSDMKTMPVQVNDVLRRGFDFFSRQLTLRNISVEWNLNSHLPIIKADSNRLEQVVINLLINARDAIEERWKDSVPLADNKKIYITTDFTDENVVIEICDTGPGIPDPIQTRLFEPFFTTKDVGKGTGLGLSISYGIIKDYNGTISASTKEDLGACFTITFPRGDIGED</sequence>
<dbReference type="InterPro" id="IPR003660">
    <property type="entry name" value="HAMP_dom"/>
</dbReference>
<dbReference type="PROSITE" id="PS50113">
    <property type="entry name" value="PAC"/>
    <property type="match status" value="1"/>
</dbReference>
<dbReference type="STRING" id="526222.Desal_1367"/>
<dbReference type="InterPro" id="IPR036890">
    <property type="entry name" value="HATPase_C_sf"/>
</dbReference>
<keyword evidence="16" id="KW-1185">Reference proteome</keyword>
<evidence type="ECO:0000256" key="6">
    <source>
        <dbReference type="ARBA" id="ARBA00022741"/>
    </source>
</evidence>
<dbReference type="AlphaFoldDB" id="C6BRI9"/>
<dbReference type="SMART" id="SM00388">
    <property type="entry name" value="HisKA"/>
    <property type="match status" value="1"/>
</dbReference>
<dbReference type="PANTHER" id="PTHR43065:SF46">
    <property type="entry name" value="C4-DICARBOXYLATE TRANSPORT SENSOR PROTEIN DCTB"/>
    <property type="match status" value="1"/>
</dbReference>